<sequence>MRSLRQSSAVTRARAFVSQFTLEEKVNLTTGVATGGRCIGNTGDVTRLGFTGFCLQDSPLGVRFTDFVSAFRTGINTAATWDRDLIRQRGAAMGAEHRGKGVNVALGPMTNMGRVAAQHQKRSFACRTQGVIACVKHFVGNGQEHFRGVSEAQQIQSSNIDDRTMHELYLWPFAEAVKVGVGSVMCVFFTSHSSFYPPYSILSPFPSTLARCVFLQQNKPNPSLPKLQNPQRPPQRGTRLSRFRPRRLAAMINGVQPALAGTDMNMPGFIAYPGPSEPNPTMNNNSWWGSALIESVKNGSVPEARVDDMVTRSMAAFFKLGQDKGYPKINFDYNTQNTFAGGQRLNEDVNVQADHFKLIRKISAASTVLLKNTNNALPLNAKKIKSTPSSHVASVSSAPTQAPTPTVPSGIKTDTPSSKGYSQGTLAMSWGSGTAQFPYLIDLLSAITTYIRTQNPSVPIKCVLDDFNFGAVDNVAMQSDVCLVFWNADSGEGYITVDGNAGDRTNRTLWHSADALIQRTASSCANTILVFHIVGPVLVEPWIDHPTLPYTIAKARADYPADVLYSSGAQTPQITYEEGLEIDYRHFDANNIAPRFEFGFGLSYTTFKYNGLNIRHDNGKRQAAAKPQPIVSVSTAASASAVATATPVPTAVSTLSPVSTSKPAVLSSASVAGNATGTPVASGTGTAIITSPPIANATSSIAGNAITTATSVSYIFSNITTTGTATGNATTNATATASAPGVIHSPVNHSPGGPSSLYDTITTITYAITNTGGVDDNKVSQVYLTFPSSTNTPPKVLRGFDRTFIKRG</sequence>
<dbReference type="Proteomes" id="UP000054279">
    <property type="component" value="Unassembled WGS sequence"/>
</dbReference>
<dbReference type="SUPFAM" id="SSF51445">
    <property type="entry name" value="(Trans)glycosidases"/>
    <property type="match status" value="2"/>
</dbReference>
<evidence type="ECO:0000313" key="14">
    <source>
        <dbReference type="Proteomes" id="UP000054279"/>
    </source>
</evidence>
<evidence type="ECO:0000259" key="11">
    <source>
        <dbReference type="Pfam" id="PF00933"/>
    </source>
</evidence>
<dbReference type="HOGENOM" id="CLU_004542_2_3_1"/>
<gene>
    <name evidence="13" type="ORF">M422DRAFT_268970</name>
</gene>
<evidence type="ECO:0000256" key="8">
    <source>
        <dbReference type="ARBA" id="ARBA00023295"/>
    </source>
</evidence>
<accession>A0A0C9ULC8</accession>
<feature type="region of interest" description="Disordered" evidence="10">
    <location>
        <begin position="388"/>
        <end position="418"/>
    </location>
</feature>
<comment type="similarity">
    <text evidence="3">Belongs to the glycosyl hydrolase 3 family.</text>
</comment>
<dbReference type="EMBL" id="KN837279">
    <property type="protein sequence ID" value="KIJ29627.1"/>
    <property type="molecule type" value="Genomic_DNA"/>
</dbReference>
<evidence type="ECO:0000256" key="4">
    <source>
        <dbReference type="ARBA" id="ARBA00012744"/>
    </source>
</evidence>
<keyword evidence="14" id="KW-1185">Reference proteome</keyword>
<evidence type="ECO:0000256" key="3">
    <source>
        <dbReference type="ARBA" id="ARBA00005336"/>
    </source>
</evidence>
<evidence type="ECO:0000256" key="1">
    <source>
        <dbReference type="ARBA" id="ARBA00000448"/>
    </source>
</evidence>
<comment type="pathway">
    <text evidence="2">Glycan metabolism; cellulose degradation.</text>
</comment>
<feature type="domain" description="Glycoside hydrolase family 3 C-terminal" evidence="12">
    <location>
        <begin position="367"/>
        <end position="544"/>
    </location>
</feature>
<keyword evidence="8" id="KW-0326">Glycosidase</keyword>
<dbReference type="SUPFAM" id="SSF52279">
    <property type="entry name" value="Beta-D-glucan exohydrolase, C-terminal domain"/>
    <property type="match status" value="1"/>
</dbReference>
<dbReference type="PANTHER" id="PTHR42715:SF2">
    <property type="entry name" value="BETA-GLUCOSIDASE F-RELATED"/>
    <property type="match status" value="1"/>
</dbReference>
<feature type="region of interest" description="Disordered" evidence="10">
    <location>
        <begin position="220"/>
        <end position="243"/>
    </location>
</feature>
<dbReference type="Gene3D" id="3.20.20.300">
    <property type="entry name" value="Glycoside hydrolase, family 3, N-terminal domain"/>
    <property type="match status" value="3"/>
</dbReference>
<dbReference type="PRINTS" id="PR00133">
    <property type="entry name" value="GLHYDRLASE3"/>
</dbReference>
<dbReference type="PANTHER" id="PTHR42715">
    <property type="entry name" value="BETA-GLUCOSIDASE"/>
    <property type="match status" value="1"/>
</dbReference>
<dbReference type="InterPro" id="IPR017853">
    <property type="entry name" value="GH"/>
</dbReference>
<evidence type="ECO:0000256" key="7">
    <source>
        <dbReference type="ARBA" id="ARBA00023277"/>
    </source>
</evidence>
<dbReference type="InterPro" id="IPR050288">
    <property type="entry name" value="Cellulose_deg_GH3"/>
</dbReference>
<dbReference type="Gene3D" id="2.60.40.10">
    <property type="entry name" value="Immunoglobulins"/>
    <property type="match status" value="1"/>
</dbReference>
<keyword evidence="7" id="KW-0119">Carbohydrate metabolism</keyword>
<dbReference type="GO" id="GO:0030245">
    <property type="term" value="P:cellulose catabolic process"/>
    <property type="evidence" value="ECO:0007669"/>
    <property type="project" value="UniProtKB-KW"/>
</dbReference>
<dbReference type="OrthoDB" id="416222at2759"/>
<evidence type="ECO:0000259" key="12">
    <source>
        <dbReference type="Pfam" id="PF01915"/>
    </source>
</evidence>
<keyword evidence="9" id="KW-0624">Polysaccharide degradation</keyword>
<evidence type="ECO:0000313" key="13">
    <source>
        <dbReference type="EMBL" id="KIJ29627.1"/>
    </source>
</evidence>
<evidence type="ECO:0000256" key="5">
    <source>
        <dbReference type="ARBA" id="ARBA00022801"/>
    </source>
</evidence>
<feature type="domain" description="Glycoside hydrolase family 3 N-terminal" evidence="11">
    <location>
        <begin position="73"/>
        <end position="187"/>
    </location>
</feature>
<dbReference type="AlphaFoldDB" id="A0A0C9ULC8"/>
<organism evidence="13 14">
    <name type="scientific">Sphaerobolus stellatus (strain SS14)</name>
    <dbReference type="NCBI Taxonomy" id="990650"/>
    <lineage>
        <taxon>Eukaryota</taxon>
        <taxon>Fungi</taxon>
        <taxon>Dikarya</taxon>
        <taxon>Basidiomycota</taxon>
        <taxon>Agaricomycotina</taxon>
        <taxon>Agaricomycetes</taxon>
        <taxon>Phallomycetidae</taxon>
        <taxon>Geastrales</taxon>
        <taxon>Sphaerobolaceae</taxon>
        <taxon>Sphaerobolus</taxon>
    </lineage>
</organism>
<feature type="compositionally biased region" description="Low complexity" evidence="10">
    <location>
        <begin position="388"/>
        <end position="400"/>
    </location>
</feature>
<dbReference type="EC" id="3.2.1.21" evidence="4"/>
<dbReference type="GO" id="GO:0008422">
    <property type="term" value="F:beta-glucosidase activity"/>
    <property type="evidence" value="ECO:0007669"/>
    <property type="project" value="UniProtKB-EC"/>
</dbReference>
<dbReference type="Pfam" id="PF00933">
    <property type="entry name" value="Glyco_hydro_3"/>
    <property type="match status" value="1"/>
</dbReference>
<feature type="compositionally biased region" description="Polar residues" evidence="10">
    <location>
        <begin position="220"/>
        <end position="230"/>
    </location>
</feature>
<dbReference type="InterPro" id="IPR036881">
    <property type="entry name" value="Glyco_hydro_3_C_sf"/>
</dbReference>
<dbReference type="InterPro" id="IPR002772">
    <property type="entry name" value="Glyco_hydro_3_C"/>
</dbReference>
<comment type="catalytic activity">
    <reaction evidence="1">
        <text>Hydrolysis of terminal, non-reducing beta-D-glucosyl residues with release of beta-D-glucose.</text>
        <dbReference type="EC" id="3.2.1.21"/>
    </reaction>
</comment>
<dbReference type="InterPro" id="IPR036962">
    <property type="entry name" value="Glyco_hydro_3_N_sf"/>
</dbReference>
<reference evidence="13 14" key="1">
    <citation type="submission" date="2014-06" db="EMBL/GenBank/DDBJ databases">
        <title>Evolutionary Origins and Diversification of the Mycorrhizal Mutualists.</title>
        <authorList>
            <consortium name="DOE Joint Genome Institute"/>
            <consortium name="Mycorrhizal Genomics Consortium"/>
            <person name="Kohler A."/>
            <person name="Kuo A."/>
            <person name="Nagy L.G."/>
            <person name="Floudas D."/>
            <person name="Copeland A."/>
            <person name="Barry K.W."/>
            <person name="Cichocki N."/>
            <person name="Veneault-Fourrey C."/>
            <person name="LaButti K."/>
            <person name="Lindquist E.A."/>
            <person name="Lipzen A."/>
            <person name="Lundell T."/>
            <person name="Morin E."/>
            <person name="Murat C."/>
            <person name="Riley R."/>
            <person name="Ohm R."/>
            <person name="Sun H."/>
            <person name="Tunlid A."/>
            <person name="Henrissat B."/>
            <person name="Grigoriev I.V."/>
            <person name="Hibbett D.S."/>
            <person name="Martin F."/>
        </authorList>
    </citation>
    <scope>NUCLEOTIDE SEQUENCE [LARGE SCALE GENOMIC DNA]</scope>
    <source>
        <strain evidence="13 14">SS14</strain>
    </source>
</reference>
<name>A0A0C9ULC8_SPHS4</name>
<keyword evidence="5 13" id="KW-0378">Hydrolase</keyword>
<evidence type="ECO:0000256" key="6">
    <source>
        <dbReference type="ARBA" id="ARBA00023001"/>
    </source>
</evidence>
<dbReference type="InterPro" id="IPR013783">
    <property type="entry name" value="Ig-like_fold"/>
</dbReference>
<dbReference type="InterPro" id="IPR001764">
    <property type="entry name" value="Glyco_hydro_3_N"/>
</dbReference>
<evidence type="ECO:0000256" key="10">
    <source>
        <dbReference type="SAM" id="MobiDB-lite"/>
    </source>
</evidence>
<keyword evidence="6" id="KW-0136">Cellulose degradation</keyword>
<dbReference type="Pfam" id="PF01915">
    <property type="entry name" value="Glyco_hydro_3_C"/>
    <property type="match status" value="1"/>
</dbReference>
<evidence type="ECO:0000256" key="2">
    <source>
        <dbReference type="ARBA" id="ARBA00004987"/>
    </source>
</evidence>
<proteinExistence type="inferred from homology"/>
<evidence type="ECO:0000256" key="9">
    <source>
        <dbReference type="ARBA" id="ARBA00023326"/>
    </source>
</evidence>
<dbReference type="Gene3D" id="3.40.50.1700">
    <property type="entry name" value="Glycoside hydrolase family 3 C-terminal domain"/>
    <property type="match status" value="2"/>
</dbReference>
<protein>
    <recommendedName>
        <fullName evidence="4">beta-glucosidase</fullName>
        <ecNumber evidence="4">3.2.1.21</ecNumber>
    </recommendedName>
</protein>